<dbReference type="GO" id="GO:0005525">
    <property type="term" value="F:GTP binding"/>
    <property type="evidence" value="ECO:0007669"/>
    <property type="project" value="InterPro"/>
</dbReference>
<name>A0A4Y7T8G0_COPMI</name>
<dbReference type="AlphaFoldDB" id="A0A4Y7T8G0"/>
<gene>
    <name evidence="2" type="ORF">FA13DRAFT_1814658</name>
</gene>
<sequence length="304" mass="33424">MGDAPILNPRETDVVIPILGATGAGKSSFVNRLLESIGHLERAEVGENLTSCTDRLGVYTVELSGGVRVIVLDTPGFDDGIESDMKILKDVVGWLRKVYGRNSASALGGVIYVHDISQDRLSGSSSRTNMHIQMLNKECGLSLDKVTFVTSKWSQGLPDEVLEGREEELIRMYWNKMVRPEGARLRRLRVGAEAPCALEVVKSIVQDVKAERARRAERAAPHTKVFVGLRKKVSTIFSDASTIMHRPSQKAPPATEPDVRVIITTVGVLGVGGETTTVDEGIQKKLEKLEKRLFKRVLELLARV</sequence>
<dbReference type="InterPro" id="IPR027417">
    <property type="entry name" value="P-loop_NTPase"/>
</dbReference>
<organism evidence="2 3">
    <name type="scientific">Coprinellus micaceus</name>
    <name type="common">Glistening ink-cap mushroom</name>
    <name type="synonym">Coprinus micaceus</name>
    <dbReference type="NCBI Taxonomy" id="71717"/>
    <lineage>
        <taxon>Eukaryota</taxon>
        <taxon>Fungi</taxon>
        <taxon>Dikarya</taxon>
        <taxon>Basidiomycota</taxon>
        <taxon>Agaricomycotina</taxon>
        <taxon>Agaricomycetes</taxon>
        <taxon>Agaricomycetidae</taxon>
        <taxon>Agaricales</taxon>
        <taxon>Agaricineae</taxon>
        <taxon>Psathyrellaceae</taxon>
        <taxon>Coprinellus</taxon>
    </lineage>
</organism>
<dbReference type="SUPFAM" id="SSF52540">
    <property type="entry name" value="P-loop containing nucleoside triphosphate hydrolases"/>
    <property type="match status" value="1"/>
</dbReference>
<feature type="domain" description="G" evidence="1">
    <location>
        <begin position="18"/>
        <end position="85"/>
    </location>
</feature>
<dbReference type="OrthoDB" id="8954335at2759"/>
<keyword evidence="3" id="KW-1185">Reference proteome</keyword>
<dbReference type="Pfam" id="PF01926">
    <property type="entry name" value="MMR_HSR1"/>
    <property type="match status" value="1"/>
</dbReference>
<dbReference type="STRING" id="71717.A0A4Y7T8G0"/>
<comment type="caution">
    <text evidence="2">The sequence shown here is derived from an EMBL/GenBank/DDBJ whole genome shotgun (WGS) entry which is preliminary data.</text>
</comment>
<protein>
    <recommendedName>
        <fullName evidence="1">G domain-containing protein</fullName>
    </recommendedName>
</protein>
<dbReference type="EMBL" id="QPFP01000023">
    <property type="protein sequence ID" value="TEB30466.1"/>
    <property type="molecule type" value="Genomic_DNA"/>
</dbReference>
<accession>A0A4Y7T8G0</accession>
<dbReference type="CDD" id="cd00882">
    <property type="entry name" value="Ras_like_GTPase"/>
    <property type="match status" value="1"/>
</dbReference>
<reference evidence="2 3" key="1">
    <citation type="journal article" date="2019" name="Nat. Ecol. Evol.">
        <title>Megaphylogeny resolves global patterns of mushroom evolution.</title>
        <authorList>
            <person name="Varga T."/>
            <person name="Krizsan K."/>
            <person name="Foldi C."/>
            <person name="Dima B."/>
            <person name="Sanchez-Garcia M."/>
            <person name="Sanchez-Ramirez S."/>
            <person name="Szollosi G.J."/>
            <person name="Szarkandi J.G."/>
            <person name="Papp V."/>
            <person name="Albert L."/>
            <person name="Andreopoulos W."/>
            <person name="Angelini C."/>
            <person name="Antonin V."/>
            <person name="Barry K.W."/>
            <person name="Bougher N.L."/>
            <person name="Buchanan P."/>
            <person name="Buyck B."/>
            <person name="Bense V."/>
            <person name="Catcheside P."/>
            <person name="Chovatia M."/>
            <person name="Cooper J."/>
            <person name="Damon W."/>
            <person name="Desjardin D."/>
            <person name="Finy P."/>
            <person name="Geml J."/>
            <person name="Haridas S."/>
            <person name="Hughes K."/>
            <person name="Justo A."/>
            <person name="Karasinski D."/>
            <person name="Kautmanova I."/>
            <person name="Kiss B."/>
            <person name="Kocsube S."/>
            <person name="Kotiranta H."/>
            <person name="LaButti K.M."/>
            <person name="Lechner B.E."/>
            <person name="Liimatainen K."/>
            <person name="Lipzen A."/>
            <person name="Lukacs Z."/>
            <person name="Mihaltcheva S."/>
            <person name="Morgado L.N."/>
            <person name="Niskanen T."/>
            <person name="Noordeloos M.E."/>
            <person name="Ohm R.A."/>
            <person name="Ortiz-Santana B."/>
            <person name="Ovrebo C."/>
            <person name="Racz N."/>
            <person name="Riley R."/>
            <person name="Savchenko A."/>
            <person name="Shiryaev A."/>
            <person name="Soop K."/>
            <person name="Spirin V."/>
            <person name="Szebenyi C."/>
            <person name="Tomsovsky M."/>
            <person name="Tulloss R.E."/>
            <person name="Uehling J."/>
            <person name="Grigoriev I.V."/>
            <person name="Vagvolgyi C."/>
            <person name="Papp T."/>
            <person name="Martin F.M."/>
            <person name="Miettinen O."/>
            <person name="Hibbett D.S."/>
            <person name="Nagy L.G."/>
        </authorList>
    </citation>
    <scope>NUCLEOTIDE SEQUENCE [LARGE SCALE GENOMIC DNA]</scope>
    <source>
        <strain evidence="2 3">FP101781</strain>
    </source>
</reference>
<dbReference type="InterPro" id="IPR006073">
    <property type="entry name" value="GTP-bd"/>
</dbReference>
<dbReference type="Gene3D" id="3.40.50.300">
    <property type="entry name" value="P-loop containing nucleotide triphosphate hydrolases"/>
    <property type="match status" value="1"/>
</dbReference>
<evidence type="ECO:0000259" key="1">
    <source>
        <dbReference type="Pfam" id="PF01926"/>
    </source>
</evidence>
<evidence type="ECO:0000313" key="3">
    <source>
        <dbReference type="Proteomes" id="UP000298030"/>
    </source>
</evidence>
<proteinExistence type="predicted"/>
<dbReference type="Proteomes" id="UP000298030">
    <property type="component" value="Unassembled WGS sequence"/>
</dbReference>
<evidence type="ECO:0000313" key="2">
    <source>
        <dbReference type="EMBL" id="TEB30466.1"/>
    </source>
</evidence>